<sequence>MAHAVNIVKQVITDNLIHLFLLNTKHRSHIRTLLLQRLACVRHFLRIRQSVASFKRIVQ</sequence>
<protein>
    <submittedName>
        <fullName evidence="1">Uncharacterized protein</fullName>
    </submittedName>
</protein>
<reference evidence="1" key="1">
    <citation type="journal article" date="2012" name="PLoS ONE">
        <title>Gene sets for utilization of primary and secondary nutrition supplies in the distal gut of endangered iberian lynx.</title>
        <authorList>
            <person name="Alcaide M."/>
            <person name="Messina E."/>
            <person name="Richter M."/>
            <person name="Bargiela R."/>
            <person name="Peplies J."/>
            <person name="Huws S.A."/>
            <person name="Newbold C.J."/>
            <person name="Golyshin P.N."/>
            <person name="Simon M.A."/>
            <person name="Lopez G."/>
            <person name="Yakimov M.M."/>
            <person name="Ferrer M."/>
        </authorList>
    </citation>
    <scope>NUCLEOTIDE SEQUENCE</scope>
</reference>
<dbReference type="EMBL" id="AMCI01001372">
    <property type="protein sequence ID" value="EJX05758.1"/>
    <property type="molecule type" value="Genomic_DNA"/>
</dbReference>
<dbReference type="AlphaFoldDB" id="J9GSU5"/>
<gene>
    <name evidence="1" type="ORF">EVA_06153</name>
</gene>
<name>J9GSU5_9ZZZZ</name>
<accession>J9GSU5</accession>
<proteinExistence type="predicted"/>
<evidence type="ECO:0000313" key="1">
    <source>
        <dbReference type="EMBL" id="EJX05758.1"/>
    </source>
</evidence>
<comment type="caution">
    <text evidence="1">The sequence shown here is derived from an EMBL/GenBank/DDBJ whole genome shotgun (WGS) entry which is preliminary data.</text>
</comment>
<organism evidence="1">
    <name type="scientific">gut metagenome</name>
    <dbReference type="NCBI Taxonomy" id="749906"/>
    <lineage>
        <taxon>unclassified sequences</taxon>
        <taxon>metagenomes</taxon>
        <taxon>organismal metagenomes</taxon>
    </lineage>
</organism>